<evidence type="ECO:0000313" key="4">
    <source>
        <dbReference type="Proteomes" id="UP000483820"/>
    </source>
</evidence>
<dbReference type="Proteomes" id="UP000483820">
    <property type="component" value="Chromosome IV"/>
</dbReference>
<gene>
    <name evidence="3" type="ORF">GCK72_015164</name>
</gene>
<dbReference type="CTD" id="78775960"/>
<dbReference type="KEGG" id="crq:GCK72_015164"/>
<name>A0A6A5GVM1_CAERE</name>
<feature type="chain" id="PRO_5025462366" evidence="2">
    <location>
        <begin position="19"/>
        <end position="75"/>
    </location>
</feature>
<feature type="compositionally biased region" description="Basic and acidic residues" evidence="1">
    <location>
        <begin position="56"/>
        <end position="75"/>
    </location>
</feature>
<accession>A0A6A5GVM1</accession>
<evidence type="ECO:0000256" key="2">
    <source>
        <dbReference type="SAM" id="SignalP"/>
    </source>
</evidence>
<proteinExistence type="predicted"/>
<evidence type="ECO:0000256" key="1">
    <source>
        <dbReference type="SAM" id="MobiDB-lite"/>
    </source>
</evidence>
<sequence length="75" mass="8139">MAVCVLIVFYMAMSIVLTQMCGSKKKKPAAGAKSEVPMSAIDATGAAAKSSTSQVKKPDEEKKEEEKKEEEKKEE</sequence>
<feature type="signal peptide" evidence="2">
    <location>
        <begin position="1"/>
        <end position="18"/>
    </location>
</feature>
<dbReference type="EMBL" id="WUAV01000004">
    <property type="protein sequence ID" value="KAF1758704.1"/>
    <property type="molecule type" value="Genomic_DNA"/>
</dbReference>
<organism evidence="3 4">
    <name type="scientific">Caenorhabditis remanei</name>
    <name type="common">Caenorhabditis vulgaris</name>
    <dbReference type="NCBI Taxonomy" id="31234"/>
    <lineage>
        <taxon>Eukaryota</taxon>
        <taxon>Metazoa</taxon>
        <taxon>Ecdysozoa</taxon>
        <taxon>Nematoda</taxon>
        <taxon>Chromadorea</taxon>
        <taxon>Rhabditida</taxon>
        <taxon>Rhabditina</taxon>
        <taxon>Rhabditomorpha</taxon>
        <taxon>Rhabditoidea</taxon>
        <taxon>Rhabditidae</taxon>
        <taxon>Peloderinae</taxon>
        <taxon>Caenorhabditis</taxon>
    </lineage>
</organism>
<dbReference type="RefSeq" id="XP_053585446.1">
    <property type="nucleotide sequence ID" value="XM_053730674.1"/>
</dbReference>
<dbReference type="AlphaFoldDB" id="A0A6A5GVM1"/>
<evidence type="ECO:0000313" key="3">
    <source>
        <dbReference type="EMBL" id="KAF1758704.1"/>
    </source>
</evidence>
<reference evidence="3 4" key="1">
    <citation type="submission" date="2019-12" db="EMBL/GenBank/DDBJ databases">
        <title>Chromosome-level assembly of the Caenorhabditis remanei genome.</title>
        <authorList>
            <person name="Teterina A.A."/>
            <person name="Willis J.H."/>
            <person name="Phillips P.C."/>
        </authorList>
    </citation>
    <scope>NUCLEOTIDE SEQUENCE [LARGE SCALE GENOMIC DNA]</scope>
    <source>
        <strain evidence="3 4">PX506</strain>
        <tissue evidence="3">Whole organism</tissue>
    </source>
</reference>
<keyword evidence="2" id="KW-0732">Signal</keyword>
<comment type="caution">
    <text evidence="3">The sequence shown here is derived from an EMBL/GenBank/DDBJ whole genome shotgun (WGS) entry which is preliminary data.</text>
</comment>
<feature type="region of interest" description="Disordered" evidence="1">
    <location>
        <begin position="41"/>
        <end position="75"/>
    </location>
</feature>
<dbReference type="GeneID" id="78775960"/>
<protein>
    <submittedName>
        <fullName evidence="3">Uncharacterized protein</fullName>
    </submittedName>
</protein>